<evidence type="ECO:0000313" key="3">
    <source>
        <dbReference type="Proteomes" id="UP000076532"/>
    </source>
</evidence>
<keyword evidence="3" id="KW-1185">Reference proteome</keyword>
<feature type="compositionally biased region" description="Polar residues" evidence="1">
    <location>
        <begin position="9"/>
        <end position="19"/>
    </location>
</feature>
<dbReference type="OrthoDB" id="3294089at2759"/>
<accession>A0A166Q0U7</accession>
<name>A0A166Q0U7_9AGAM</name>
<feature type="compositionally biased region" description="Polar residues" evidence="1">
    <location>
        <begin position="84"/>
        <end position="95"/>
    </location>
</feature>
<dbReference type="EMBL" id="KV417513">
    <property type="protein sequence ID" value="KZP26643.1"/>
    <property type="molecule type" value="Genomic_DNA"/>
</dbReference>
<feature type="region of interest" description="Disordered" evidence="1">
    <location>
        <begin position="1"/>
        <end position="31"/>
    </location>
</feature>
<sequence length="173" mass="18895">MQHPHVSDTPIQSLTQTPNGHAAGADNVTGARKRTSLKAALSQAYLRVTSTVGKTTTRQPKRPKVAFKVSKSLDTTLSDSGTFVAQANDDNTQRMSIHRQSTRSSGGSRDTKSRSVIVNEDLYEWWGPTDAVIIEGETIHRDDDDTDAVGLRYPYGIDGHDRMKVTALLATTI</sequence>
<dbReference type="AlphaFoldDB" id="A0A166Q0U7"/>
<evidence type="ECO:0000256" key="1">
    <source>
        <dbReference type="SAM" id="MobiDB-lite"/>
    </source>
</evidence>
<evidence type="ECO:0000313" key="2">
    <source>
        <dbReference type="EMBL" id="KZP26643.1"/>
    </source>
</evidence>
<gene>
    <name evidence="2" type="ORF">FIBSPDRAFT_928581</name>
</gene>
<reference evidence="2 3" key="1">
    <citation type="journal article" date="2016" name="Mol. Biol. Evol.">
        <title>Comparative Genomics of Early-Diverging Mushroom-Forming Fungi Provides Insights into the Origins of Lignocellulose Decay Capabilities.</title>
        <authorList>
            <person name="Nagy L.G."/>
            <person name="Riley R."/>
            <person name="Tritt A."/>
            <person name="Adam C."/>
            <person name="Daum C."/>
            <person name="Floudas D."/>
            <person name="Sun H."/>
            <person name="Yadav J.S."/>
            <person name="Pangilinan J."/>
            <person name="Larsson K.H."/>
            <person name="Matsuura K."/>
            <person name="Barry K."/>
            <person name="Labutti K."/>
            <person name="Kuo R."/>
            <person name="Ohm R.A."/>
            <person name="Bhattacharya S.S."/>
            <person name="Shirouzu T."/>
            <person name="Yoshinaga Y."/>
            <person name="Martin F.M."/>
            <person name="Grigoriev I.V."/>
            <person name="Hibbett D.S."/>
        </authorList>
    </citation>
    <scope>NUCLEOTIDE SEQUENCE [LARGE SCALE GENOMIC DNA]</scope>
    <source>
        <strain evidence="2 3">CBS 109695</strain>
    </source>
</reference>
<protein>
    <submittedName>
        <fullName evidence="2">Uncharacterized protein</fullName>
    </submittedName>
</protein>
<organism evidence="2 3">
    <name type="scientific">Athelia psychrophila</name>
    <dbReference type="NCBI Taxonomy" id="1759441"/>
    <lineage>
        <taxon>Eukaryota</taxon>
        <taxon>Fungi</taxon>
        <taxon>Dikarya</taxon>
        <taxon>Basidiomycota</taxon>
        <taxon>Agaricomycotina</taxon>
        <taxon>Agaricomycetes</taxon>
        <taxon>Agaricomycetidae</taxon>
        <taxon>Atheliales</taxon>
        <taxon>Atheliaceae</taxon>
        <taxon>Athelia</taxon>
    </lineage>
</organism>
<feature type="region of interest" description="Disordered" evidence="1">
    <location>
        <begin position="84"/>
        <end position="113"/>
    </location>
</feature>
<dbReference type="Proteomes" id="UP000076532">
    <property type="component" value="Unassembled WGS sequence"/>
</dbReference>
<proteinExistence type="predicted"/>